<accession>A0AAE1B242</accession>
<dbReference type="Proteomes" id="UP001283361">
    <property type="component" value="Unassembled WGS sequence"/>
</dbReference>
<organism evidence="2 3">
    <name type="scientific">Elysia crispata</name>
    <name type="common">lettuce slug</name>
    <dbReference type="NCBI Taxonomy" id="231223"/>
    <lineage>
        <taxon>Eukaryota</taxon>
        <taxon>Metazoa</taxon>
        <taxon>Spiralia</taxon>
        <taxon>Lophotrochozoa</taxon>
        <taxon>Mollusca</taxon>
        <taxon>Gastropoda</taxon>
        <taxon>Heterobranchia</taxon>
        <taxon>Euthyneura</taxon>
        <taxon>Panpulmonata</taxon>
        <taxon>Sacoglossa</taxon>
        <taxon>Placobranchoidea</taxon>
        <taxon>Plakobranchidae</taxon>
        <taxon>Elysia</taxon>
    </lineage>
</organism>
<feature type="compositionally biased region" description="Basic and acidic residues" evidence="1">
    <location>
        <begin position="58"/>
        <end position="72"/>
    </location>
</feature>
<evidence type="ECO:0000256" key="1">
    <source>
        <dbReference type="SAM" id="MobiDB-lite"/>
    </source>
</evidence>
<feature type="compositionally biased region" description="Polar residues" evidence="1">
    <location>
        <begin position="44"/>
        <end position="57"/>
    </location>
</feature>
<evidence type="ECO:0000313" key="2">
    <source>
        <dbReference type="EMBL" id="KAK3798429.1"/>
    </source>
</evidence>
<dbReference type="AlphaFoldDB" id="A0AAE1B242"/>
<reference evidence="2" key="1">
    <citation type="journal article" date="2023" name="G3 (Bethesda)">
        <title>A reference genome for the long-term kleptoplast-retaining sea slug Elysia crispata morphotype clarki.</title>
        <authorList>
            <person name="Eastman K.E."/>
            <person name="Pendleton A.L."/>
            <person name="Shaikh M.A."/>
            <person name="Suttiyut T."/>
            <person name="Ogas R."/>
            <person name="Tomko P."/>
            <person name="Gavelis G."/>
            <person name="Widhalm J.R."/>
            <person name="Wisecaver J.H."/>
        </authorList>
    </citation>
    <scope>NUCLEOTIDE SEQUENCE</scope>
    <source>
        <strain evidence="2">ECLA1</strain>
    </source>
</reference>
<feature type="region of interest" description="Disordered" evidence="1">
    <location>
        <begin position="44"/>
        <end position="72"/>
    </location>
</feature>
<evidence type="ECO:0000313" key="3">
    <source>
        <dbReference type="Proteomes" id="UP001283361"/>
    </source>
</evidence>
<sequence length="95" mass="10755">MIEDHERRAPDVLDTLSTRPPEHHKRRATDMSYKIDIEHVATSGGQQICQTSLTKSTRPPEHHQRRAADTSDKLDIDFAAIKAPHAADSRYVKQA</sequence>
<protein>
    <submittedName>
        <fullName evidence="2">Uncharacterized protein</fullName>
    </submittedName>
</protein>
<dbReference type="EMBL" id="JAWDGP010000679">
    <property type="protein sequence ID" value="KAK3798429.1"/>
    <property type="molecule type" value="Genomic_DNA"/>
</dbReference>
<name>A0AAE1B242_9GAST</name>
<feature type="region of interest" description="Disordered" evidence="1">
    <location>
        <begin position="1"/>
        <end position="29"/>
    </location>
</feature>
<comment type="caution">
    <text evidence="2">The sequence shown here is derived from an EMBL/GenBank/DDBJ whole genome shotgun (WGS) entry which is preliminary data.</text>
</comment>
<gene>
    <name evidence="2" type="ORF">RRG08_059871</name>
</gene>
<proteinExistence type="predicted"/>
<feature type="compositionally biased region" description="Basic and acidic residues" evidence="1">
    <location>
        <begin position="1"/>
        <end position="11"/>
    </location>
</feature>
<keyword evidence="3" id="KW-1185">Reference proteome</keyword>